<dbReference type="EMBL" id="JBHSOC010000035">
    <property type="protein sequence ID" value="MFC5643640.1"/>
    <property type="molecule type" value="Genomic_DNA"/>
</dbReference>
<sequence length="407" mass="42043">MSALIGRRAALRWVHLVLGGALLTPFFLLALVVVTTAAPGGGPRHTALLQFTAFAVALPAAAVTALVPVVRVLESAAARALCAGAAGELATAPARSWSARRRTALWFVLHLSLGGVVSGMSLAVPPAVLTLLLDPDNVGLERYFGPHPPALPLAAGLLALPVLVSAGAGAALARTAPHLLGPTPAERLAEAEQRAAVLAQRNRLARELHDSVGHALSAVSLQAAAARRVLDRDPAFAAEALAAIEETARAAVAELDTVLGLLREEEVTGSGGPTLAHLDVLLRQLALTGVTVTTELGPGITDLADLDGTLSREAYRIVQEGLSNVLRHAGPVRADLRIDRREGHLDVELTNPIGTGRPGRPGGGRGLRGLAERADALRGRFTAGPVDSGTAWRLAAELPLDALDGRP</sequence>
<evidence type="ECO:0000256" key="9">
    <source>
        <dbReference type="SAM" id="Phobius"/>
    </source>
</evidence>
<feature type="transmembrane region" description="Helical" evidence="9">
    <location>
        <begin position="153"/>
        <end position="173"/>
    </location>
</feature>
<keyword evidence="9" id="KW-0812">Transmembrane</keyword>
<evidence type="ECO:0000256" key="5">
    <source>
        <dbReference type="ARBA" id="ARBA00022741"/>
    </source>
</evidence>
<evidence type="ECO:0000256" key="1">
    <source>
        <dbReference type="ARBA" id="ARBA00000085"/>
    </source>
</evidence>
<proteinExistence type="predicted"/>
<feature type="transmembrane region" description="Helical" evidence="9">
    <location>
        <begin position="104"/>
        <end position="133"/>
    </location>
</feature>
<dbReference type="InterPro" id="IPR050482">
    <property type="entry name" value="Sensor_HK_TwoCompSys"/>
</dbReference>
<evidence type="ECO:0000313" key="12">
    <source>
        <dbReference type="Proteomes" id="UP001596066"/>
    </source>
</evidence>
<dbReference type="Proteomes" id="UP001596066">
    <property type="component" value="Unassembled WGS sequence"/>
</dbReference>
<accession>A0ABW0VE39</accession>
<dbReference type="Gene3D" id="3.30.565.10">
    <property type="entry name" value="Histidine kinase-like ATPase, C-terminal domain"/>
    <property type="match status" value="1"/>
</dbReference>
<comment type="catalytic activity">
    <reaction evidence="1">
        <text>ATP + protein L-histidine = ADP + protein N-phospho-L-histidine.</text>
        <dbReference type="EC" id="2.7.13.3"/>
    </reaction>
</comment>
<dbReference type="Gene3D" id="1.20.5.1930">
    <property type="match status" value="1"/>
</dbReference>
<keyword evidence="5" id="KW-0547">Nucleotide-binding</keyword>
<evidence type="ECO:0000256" key="4">
    <source>
        <dbReference type="ARBA" id="ARBA00022679"/>
    </source>
</evidence>
<dbReference type="InterPro" id="IPR036890">
    <property type="entry name" value="HATPase_C_sf"/>
</dbReference>
<feature type="transmembrane region" description="Helical" evidence="9">
    <location>
        <begin position="47"/>
        <end position="70"/>
    </location>
</feature>
<keyword evidence="6 11" id="KW-0418">Kinase</keyword>
<dbReference type="RefSeq" id="WP_346145103.1">
    <property type="nucleotide sequence ID" value="NZ_BAAAUA010000020.1"/>
</dbReference>
<comment type="caution">
    <text evidence="11">The sequence shown here is derived from an EMBL/GenBank/DDBJ whole genome shotgun (WGS) entry which is preliminary data.</text>
</comment>
<evidence type="ECO:0000259" key="10">
    <source>
        <dbReference type="Pfam" id="PF07730"/>
    </source>
</evidence>
<gene>
    <name evidence="11" type="ORF">ACFPZF_20020</name>
</gene>
<keyword evidence="4" id="KW-0808">Transferase</keyword>
<evidence type="ECO:0000256" key="6">
    <source>
        <dbReference type="ARBA" id="ARBA00022777"/>
    </source>
</evidence>
<organism evidence="11 12">
    <name type="scientific">Kitasatospora cinereorecta</name>
    <dbReference type="NCBI Taxonomy" id="285560"/>
    <lineage>
        <taxon>Bacteria</taxon>
        <taxon>Bacillati</taxon>
        <taxon>Actinomycetota</taxon>
        <taxon>Actinomycetes</taxon>
        <taxon>Kitasatosporales</taxon>
        <taxon>Streptomycetaceae</taxon>
        <taxon>Kitasatospora</taxon>
    </lineage>
</organism>
<reference evidence="12" key="1">
    <citation type="journal article" date="2019" name="Int. J. Syst. Evol. Microbiol.">
        <title>The Global Catalogue of Microorganisms (GCM) 10K type strain sequencing project: providing services to taxonomists for standard genome sequencing and annotation.</title>
        <authorList>
            <consortium name="The Broad Institute Genomics Platform"/>
            <consortium name="The Broad Institute Genome Sequencing Center for Infectious Disease"/>
            <person name="Wu L."/>
            <person name="Ma J."/>
        </authorList>
    </citation>
    <scope>NUCLEOTIDE SEQUENCE [LARGE SCALE GENOMIC DNA]</scope>
    <source>
        <strain evidence="12">CGMCC 4.1622</strain>
    </source>
</reference>
<evidence type="ECO:0000256" key="8">
    <source>
        <dbReference type="ARBA" id="ARBA00023012"/>
    </source>
</evidence>
<keyword evidence="12" id="KW-1185">Reference proteome</keyword>
<keyword evidence="9" id="KW-1133">Transmembrane helix</keyword>
<dbReference type="Pfam" id="PF07730">
    <property type="entry name" value="HisKA_3"/>
    <property type="match status" value="1"/>
</dbReference>
<protein>
    <recommendedName>
        <fullName evidence="2">histidine kinase</fullName>
        <ecNumber evidence="2">2.7.13.3</ecNumber>
    </recommendedName>
</protein>
<name>A0ABW0VE39_9ACTN</name>
<dbReference type="GO" id="GO:0016301">
    <property type="term" value="F:kinase activity"/>
    <property type="evidence" value="ECO:0007669"/>
    <property type="project" value="UniProtKB-KW"/>
</dbReference>
<dbReference type="EC" id="2.7.13.3" evidence="2"/>
<evidence type="ECO:0000313" key="11">
    <source>
        <dbReference type="EMBL" id="MFC5643640.1"/>
    </source>
</evidence>
<keyword evidence="7" id="KW-0067">ATP-binding</keyword>
<keyword evidence="3" id="KW-0597">Phosphoprotein</keyword>
<keyword evidence="9" id="KW-0472">Membrane</keyword>
<dbReference type="PANTHER" id="PTHR24421:SF10">
    <property type="entry name" value="NITRATE_NITRITE SENSOR PROTEIN NARQ"/>
    <property type="match status" value="1"/>
</dbReference>
<evidence type="ECO:0000256" key="7">
    <source>
        <dbReference type="ARBA" id="ARBA00022840"/>
    </source>
</evidence>
<evidence type="ECO:0000256" key="3">
    <source>
        <dbReference type="ARBA" id="ARBA00022553"/>
    </source>
</evidence>
<dbReference type="InterPro" id="IPR011712">
    <property type="entry name" value="Sig_transdc_His_kin_sub3_dim/P"/>
</dbReference>
<keyword evidence="8" id="KW-0902">Two-component regulatory system</keyword>
<feature type="domain" description="Signal transduction histidine kinase subgroup 3 dimerisation and phosphoacceptor" evidence="10">
    <location>
        <begin position="201"/>
        <end position="265"/>
    </location>
</feature>
<evidence type="ECO:0000256" key="2">
    <source>
        <dbReference type="ARBA" id="ARBA00012438"/>
    </source>
</evidence>
<dbReference type="PANTHER" id="PTHR24421">
    <property type="entry name" value="NITRATE/NITRITE SENSOR PROTEIN NARX-RELATED"/>
    <property type="match status" value="1"/>
</dbReference>